<gene>
    <name evidence="1" type="ORF">EKH77_16725</name>
</gene>
<proteinExistence type="predicted"/>
<keyword evidence="2" id="KW-1185">Reference proteome</keyword>
<dbReference type="EMBL" id="CP034587">
    <property type="protein sequence ID" value="AZQ72644.1"/>
    <property type="molecule type" value="Genomic_DNA"/>
</dbReference>
<name>A0A3S9PJX6_STRLT</name>
<dbReference type="RefSeq" id="WP_126915163.1">
    <property type="nucleotide sequence ID" value="NZ_CP034587.1"/>
</dbReference>
<accession>A0A3S9PJX6</accession>
<sequence>MHLINGRLDTPQCRVSAAFLNRLATDSADAEDGLEHVYTQVDPCGADIVLFLLQPTAAAAAAAADRLLLRMLDAEALHDWRLAHRAGLLPRGTDDQR</sequence>
<dbReference type="OrthoDB" id="4264893at2"/>
<protein>
    <submittedName>
        <fullName evidence="1">Uncharacterized protein</fullName>
    </submittedName>
</protein>
<organism evidence="1 2">
    <name type="scientific">Streptomyces luteoverticillatus</name>
    <name type="common">Streptoverticillium luteoverticillatus</name>
    <dbReference type="NCBI Taxonomy" id="66425"/>
    <lineage>
        <taxon>Bacteria</taxon>
        <taxon>Bacillati</taxon>
        <taxon>Actinomycetota</taxon>
        <taxon>Actinomycetes</taxon>
        <taxon>Kitasatosporales</taxon>
        <taxon>Streptomycetaceae</taxon>
        <taxon>Streptomyces</taxon>
    </lineage>
</organism>
<dbReference type="Proteomes" id="UP000267900">
    <property type="component" value="Chromosome"/>
</dbReference>
<dbReference type="AlphaFoldDB" id="A0A3S9PJX6"/>
<evidence type="ECO:0000313" key="2">
    <source>
        <dbReference type="Proteomes" id="UP000267900"/>
    </source>
</evidence>
<evidence type="ECO:0000313" key="1">
    <source>
        <dbReference type="EMBL" id="AZQ72644.1"/>
    </source>
</evidence>
<reference evidence="1 2" key="1">
    <citation type="submission" date="2018-12" db="EMBL/GenBank/DDBJ databases">
        <title>The whole draft genome of Streptomyce luteoverticillatus CGMCC 15060.</title>
        <authorList>
            <person name="Feng Z."/>
            <person name="Chen G."/>
            <person name="Zhang J."/>
            <person name="Zhu H."/>
            <person name="Yu X."/>
            <person name="Zhang W."/>
            <person name="Zhang X."/>
        </authorList>
    </citation>
    <scope>NUCLEOTIDE SEQUENCE [LARGE SCALE GENOMIC DNA]</scope>
    <source>
        <strain evidence="1 2">CGMCC 15060</strain>
    </source>
</reference>